<dbReference type="InterPro" id="IPR029044">
    <property type="entry name" value="Nucleotide-diphossugar_trans"/>
</dbReference>
<evidence type="ECO:0000313" key="3">
    <source>
        <dbReference type="EMBL" id="ODC03158.1"/>
    </source>
</evidence>
<dbReference type="GO" id="GO:0016740">
    <property type="term" value="F:transferase activity"/>
    <property type="evidence" value="ECO:0007669"/>
    <property type="project" value="UniProtKB-KW"/>
</dbReference>
<dbReference type="OrthoDB" id="9815923at2"/>
<comment type="caution">
    <text evidence="3">The sequence shown here is derived from an EMBL/GenBank/DDBJ whole genome shotgun (WGS) entry which is preliminary data.</text>
</comment>
<dbReference type="PANTHER" id="PTHR43630:SF2">
    <property type="entry name" value="GLYCOSYLTRANSFERASE"/>
    <property type="match status" value="1"/>
</dbReference>
<dbReference type="EMBL" id="MDTQ01000001">
    <property type="protein sequence ID" value="ODC03158.1"/>
    <property type="molecule type" value="Genomic_DNA"/>
</dbReference>
<dbReference type="Pfam" id="PF00535">
    <property type="entry name" value="Glycos_transf_2"/>
    <property type="match status" value="1"/>
</dbReference>
<reference evidence="3 4" key="1">
    <citation type="submission" date="2016-08" db="EMBL/GenBank/DDBJ databases">
        <authorList>
            <person name="Seilhamer J.J."/>
        </authorList>
    </citation>
    <scope>NUCLEOTIDE SEQUENCE [LARGE SCALE GENOMIC DNA]</scope>
    <source>
        <strain evidence="3 4">PH27A</strain>
    </source>
</reference>
<dbReference type="RefSeq" id="WP_068997574.1">
    <property type="nucleotide sequence ID" value="NZ_MDTQ01000001.1"/>
</dbReference>
<keyword evidence="4" id="KW-1185">Reference proteome</keyword>
<evidence type="ECO:0000259" key="2">
    <source>
        <dbReference type="Pfam" id="PF00535"/>
    </source>
</evidence>
<dbReference type="SUPFAM" id="SSF53448">
    <property type="entry name" value="Nucleotide-diphospho-sugar transferases"/>
    <property type="match status" value="1"/>
</dbReference>
<proteinExistence type="inferred from homology"/>
<dbReference type="InterPro" id="IPR001173">
    <property type="entry name" value="Glyco_trans_2-like"/>
</dbReference>
<dbReference type="STRING" id="197479.BFW38_05955"/>
<feature type="domain" description="Glycosyltransferase 2-like" evidence="2">
    <location>
        <begin position="6"/>
        <end position="94"/>
    </location>
</feature>
<evidence type="ECO:0000313" key="4">
    <source>
        <dbReference type="Proteomes" id="UP000094291"/>
    </source>
</evidence>
<protein>
    <submittedName>
        <fullName evidence="3">Glycosyltransferase</fullName>
    </submittedName>
</protein>
<organism evidence="3 4">
    <name type="scientific">Terasakiispira papahanaumokuakeensis</name>
    <dbReference type="NCBI Taxonomy" id="197479"/>
    <lineage>
        <taxon>Bacteria</taxon>
        <taxon>Pseudomonadati</taxon>
        <taxon>Pseudomonadota</taxon>
        <taxon>Gammaproteobacteria</taxon>
        <taxon>Oceanospirillales</taxon>
        <taxon>Terasakiispira</taxon>
    </lineage>
</organism>
<comment type="similarity">
    <text evidence="1">Belongs to the glycosyltransferase 2 family. WaaE/KdtX subfamily.</text>
</comment>
<keyword evidence="3" id="KW-0808">Transferase</keyword>
<evidence type="ECO:0000256" key="1">
    <source>
        <dbReference type="ARBA" id="ARBA00038494"/>
    </source>
</evidence>
<name>A0A1E2V816_9GAMM</name>
<sequence>MISANIITLNEARNIADCIRSMQQVCDDVVVVDSGSTDDTVQIAASLGAKVIHQPYLGDGIQKNVALNHVQHDWVLSLDADERLTDEMVSAIQSLDLGDDGPDAYAFRRRNMIGSRWIRQCGWYPDFCTRLYDKRRARFADVKQHAKVQAQQVKPIQADILHFSFENIGQLFAKPGRNFSGRAAKIMYQKGKRANAFSPFLHGMNAFLRKYLFQRGCLGGVDGLTIAISSGLNSYLKYAKLLEYQRDPKVLEAEDFDRVW</sequence>
<dbReference type="PANTHER" id="PTHR43630">
    <property type="entry name" value="POLY-BETA-1,6-N-ACETYL-D-GLUCOSAMINE SYNTHASE"/>
    <property type="match status" value="1"/>
</dbReference>
<dbReference type="Gene3D" id="3.90.550.10">
    <property type="entry name" value="Spore Coat Polysaccharide Biosynthesis Protein SpsA, Chain A"/>
    <property type="match status" value="1"/>
</dbReference>
<gene>
    <name evidence="3" type="ORF">BFW38_05955</name>
</gene>
<dbReference type="Proteomes" id="UP000094291">
    <property type="component" value="Unassembled WGS sequence"/>
</dbReference>
<accession>A0A1E2V816</accession>
<dbReference type="CDD" id="cd02511">
    <property type="entry name" value="Beta4Glucosyltransferase"/>
    <property type="match status" value="1"/>
</dbReference>
<dbReference type="AlphaFoldDB" id="A0A1E2V816"/>